<dbReference type="Pfam" id="PF03918">
    <property type="entry name" value="CcmH"/>
    <property type="match status" value="1"/>
</dbReference>
<proteinExistence type="inferred from homology"/>
<accession>A0A737F6W3</accession>
<keyword evidence="9" id="KW-0812">Transmembrane</keyword>
<comment type="function">
    <text evidence="9">Possible subunit of a heme lyase.</text>
</comment>
<evidence type="ECO:0000259" key="10">
    <source>
        <dbReference type="Pfam" id="PF03918"/>
    </source>
</evidence>
<dbReference type="InterPro" id="IPR017565">
    <property type="entry name" value="For-dep_Cytc_NO2Rdtase_NrfF"/>
</dbReference>
<dbReference type="AlphaFoldDB" id="A0A737F6W3"/>
<dbReference type="SMART" id="SM00028">
    <property type="entry name" value="TPR"/>
    <property type="match status" value="2"/>
</dbReference>
<reference evidence="12" key="1">
    <citation type="journal article" date="2018" name="Genome Biol.">
        <title>SKESA: strategic k-mer extension for scrupulous assemblies.</title>
        <authorList>
            <person name="Souvorov A."/>
            <person name="Agarwala R."/>
            <person name="Lipman D.J."/>
        </authorList>
    </citation>
    <scope>NUCLEOTIDE SEQUENCE</scope>
    <source>
        <strain evidence="12">NCTR-SF55</strain>
    </source>
</reference>
<keyword evidence="5" id="KW-0677">Repeat</keyword>
<name>A0A737F6W3_SALGL</name>
<evidence type="ECO:0000259" key="11">
    <source>
        <dbReference type="Pfam" id="PF23914"/>
    </source>
</evidence>
<feature type="repeat" description="TPR" evidence="8">
    <location>
        <begin position="204"/>
        <end position="237"/>
    </location>
</feature>
<keyword evidence="6 8" id="KW-0802">TPR repeat</keyword>
<dbReference type="NCBIfam" id="NF007692">
    <property type="entry name" value="PRK10370.1"/>
    <property type="match status" value="1"/>
</dbReference>
<comment type="caution">
    <text evidence="12">The sequence shown here is derived from an EMBL/GenBank/DDBJ whole genome shotgun (WGS) entry which is preliminary data.</text>
</comment>
<dbReference type="InterPro" id="IPR011990">
    <property type="entry name" value="TPR-like_helical_dom_sf"/>
</dbReference>
<dbReference type="PANTHER" id="PTHR47870:SF2">
    <property type="entry name" value="FORMATE-DEPENDENT NITRITE REDUCTASE COMPLEX SUBUNIT NRFF"/>
    <property type="match status" value="1"/>
</dbReference>
<dbReference type="GO" id="GO:0017004">
    <property type="term" value="P:cytochrome complex assembly"/>
    <property type="evidence" value="ECO:0007669"/>
    <property type="project" value="UniProtKB-ARBA"/>
</dbReference>
<dbReference type="PROSITE" id="PS50005">
    <property type="entry name" value="TPR"/>
    <property type="match status" value="1"/>
</dbReference>
<sequence length="329" mass="37068">MTFATHAQVVDTWRFDNPQQQEKALSIASQLRCPQCQNQNLLESNAPVAVSMRHQVYSMVAEGKSEAEITAWMTDRYGDFVRYNPPLNEQTLLLWALPYLLLLLVGVVAWRVRKRQHAGEGGAMSQSEHSTVPLRPMPVKRLAAAAVLMVAACVGGYLLTPKWQAVRSEQQRLADPLRDFTNPQTPEAQLSRLQEKIRANPQDSEQWARLGEYYLYRNAYDNALLAYRQALRLRGDNAQLFAALATVLYYQAGQHMTPATREMINKALALDATEVTAQMLLAADAFMQADYAQAVSLWQTLLDANSPRVNRAQLVEAINLAKLLQNRQK</sequence>
<dbReference type="Pfam" id="PF23914">
    <property type="entry name" value="TPR_CcmH_CycH"/>
    <property type="match status" value="1"/>
</dbReference>
<protein>
    <recommendedName>
        <fullName evidence="9">Formate-dependent nitrite reductase complex subunit</fullName>
    </recommendedName>
</protein>
<keyword evidence="7 9" id="KW-0408">Iron</keyword>
<evidence type="ECO:0000256" key="4">
    <source>
        <dbReference type="ARBA" id="ARBA00022729"/>
    </source>
</evidence>
<evidence type="ECO:0000256" key="5">
    <source>
        <dbReference type="ARBA" id="ARBA00022737"/>
    </source>
</evidence>
<feature type="domain" description="CcmH/CycL/Ccl2/NrfF N-terminal" evidence="10">
    <location>
        <begin position="5"/>
        <end position="129"/>
    </location>
</feature>
<keyword evidence="9" id="KW-0472">Membrane</keyword>
<evidence type="ECO:0000256" key="2">
    <source>
        <dbReference type="ARBA" id="ARBA00022617"/>
    </source>
</evidence>
<dbReference type="Gene3D" id="1.25.40.10">
    <property type="entry name" value="Tetratricopeptide repeat domain"/>
    <property type="match status" value="1"/>
</dbReference>
<evidence type="ECO:0000313" key="12">
    <source>
        <dbReference type="EMBL" id="HAE8134371.1"/>
    </source>
</evidence>
<dbReference type="PANTHER" id="PTHR47870">
    <property type="entry name" value="CYTOCHROME C-TYPE BIOGENESIS PROTEIN CCMH"/>
    <property type="match status" value="1"/>
</dbReference>
<dbReference type="EMBL" id="DAATDI010000014">
    <property type="protein sequence ID" value="HAE8134371.1"/>
    <property type="molecule type" value="Genomic_DNA"/>
</dbReference>
<organism evidence="12">
    <name type="scientific">Salmonella gallinarum</name>
    <dbReference type="NCBI Taxonomy" id="594"/>
    <lineage>
        <taxon>Bacteria</taxon>
        <taxon>Pseudomonadati</taxon>
        <taxon>Pseudomonadota</taxon>
        <taxon>Gammaproteobacteria</taxon>
        <taxon>Enterobacterales</taxon>
        <taxon>Enterobacteriaceae</taxon>
        <taxon>Salmonella</taxon>
    </lineage>
</organism>
<keyword evidence="9" id="KW-1133">Transmembrane helix</keyword>
<evidence type="ECO:0000256" key="8">
    <source>
        <dbReference type="PROSITE-ProRule" id="PRU00339"/>
    </source>
</evidence>
<dbReference type="InterPro" id="IPR051263">
    <property type="entry name" value="C-type_cytochrome_biogenesis"/>
</dbReference>
<dbReference type="GO" id="GO:0046872">
    <property type="term" value="F:metal ion binding"/>
    <property type="evidence" value="ECO:0007669"/>
    <property type="project" value="UniProtKB-KW"/>
</dbReference>
<evidence type="ECO:0000256" key="7">
    <source>
        <dbReference type="ARBA" id="ARBA00023004"/>
    </source>
</evidence>
<dbReference type="InterPro" id="IPR056413">
    <property type="entry name" value="TPR_CcmH_CycH"/>
</dbReference>
<keyword evidence="2 9" id="KW-0349">Heme</keyword>
<evidence type="ECO:0000256" key="3">
    <source>
        <dbReference type="ARBA" id="ARBA00022723"/>
    </source>
</evidence>
<evidence type="ECO:0000256" key="9">
    <source>
        <dbReference type="RuleBase" id="RU364112"/>
    </source>
</evidence>
<dbReference type="GO" id="GO:0016829">
    <property type="term" value="F:lyase activity"/>
    <property type="evidence" value="ECO:0007669"/>
    <property type="project" value="UniProtKB-KW"/>
</dbReference>
<dbReference type="SUPFAM" id="SSF48452">
    <property type="entry name" value="TPR-like"/>
    <property type="match status" value="1"/>
</dbReference>
<dbReference type="NCBIfam" id="TIGR03147">
    <property type="entry name" value="cyt_nit_nrfF"/>
    <property type="match status" value="1"/>
</dbReference>
<keyword evidence="4 9" id="KW-0732">Signal</keyword>
<dbReference type="InterPro" id="IPR005616">
    <property type="entry name" value="CcmH/CycL/Ccl2/NrfF_N"/>
</dbReference>
<evidence type="ECO:0000256" key="6">
    <source>
        <dbReference type="ARBA" id="ARBA00022803"/>
    </source>
</evidence>
<gene>
    <name evidence="12" type="primary">nrfF</name>
    <name evidence="12" type="ORF">GND26_003554</name>
</gene>
<feature type="transmembrane region" description="Helical" evidence="9">
    <location>
        <begin position="142"/>
        <end position="160"/>
    </location>
</feature>
<keyword evidence="12" id="KW-0456">Lyase</keyword>
<feature type="domain" description="Cytochrome c-type biogenesis protein H TPR" evidence="11">
    <location>
        <begin position="163"/>
        <end position="303"/>
    </location>
</feature>
<dbReference type="InterPro" id="IPR019734">
    <property type="entry name" value="TPR_rpt"/>
</dbReference>
<dbReference type="Gene3D" id="1.10.8.640">
    <property type="entry name" value="Cytochrome C biogenesis protein"/>
    <property type="match status" value="1"/>
</dbReference>
<dbReference type="CDD" id="cd16378">
    <property type="entry name" value="CcmH_N"/>
    <property type="match status" value="1"/>
</dbReference>
<reference evidence="12" key="2">
    <citation type="submission" date="2018-07" db="EMBL/GenBank/DDBJ databases">
        <authorList>
            <consortium name="NCBI Pathogen Detection Project"/>
        </authorList>
    </citation>
    <scope>NUCLEOTIDE SEQUENCE</scope>
    <source>
        <strain evidence="12">NCTR-SF55</strain>
    </source>
</reference>
<keyword evidence="3 9" id="KW-0479">Metal-binding</keyword>
<comment type="similarity">
    <text evidence="1 9">Belongs to the CcmH/CycL/Ccl2/NrfF family.</text>
</comment>
<evidence type="ECO:0000256" key="1">
    <source>
        <dbReference type="ARBA" id="ARBA00010342"/>
    </source>
</evidence>
<dbReference type="InterPro" id="IPR038297">
    <property type="entry name" value="CcmH/CycL/NrfF/Ccl2_sf"/>
</dbReference>
<dbReference type="FunFam" id="1.10.8.640:FF:000001">
    <property type="entry name" value="Cytochrome c-type biogenesis protein"/>
    <property type="match status" value="1"/>
</dbReference>
<dbReference type="GO" id="GO:0005886">
    <property type="term" value="C:plasma membrane"/>
    <property type="evidence" value="ECO:0007669"/>
    <property type="project" value="TreeGrafter"/>
</dbReference>
<feature type="transmembrane region" description="Helical" evidence="9">
    <location>
        <begin position="92"/>
        <end position="110"/>
    </location>
</feature>